<proteinExistence type="predicted"/>
<reference evidence="2" key="1">
    <citation type="submission" date="2021-10" db="EMBL/GenBank/DDBJ databases">
        <title>De novo Genome Assembly of Clathrus columnatus (Basidiomycota, Fungi) Using Illumina and Nanopore Sequence Data.</title>
        <authorList>
            <person name="Ogiso-Tanaka E."/>
            <person name="Itagaki H."/>
            <person name="Hosoya T."/>
            <person name="Hosaka K."/>
        </authorList>
    </citation>
    <scope>NUCLEOTIDE SEQUENCE</scope>
    <source>
        <strain evidence="2">MO-923</strain>
    </source>
</reference>
<keyword evidence="1" id="KW-0812">Transmembrane</keyword>
<accession>A0AAV5A7R5</accession>
<evidence type="ECO:0000256" key="1">
    <source>
        <dbReference type="SAM" id="Phobius"/>
    </source>
</evidence>
<dbReference type="EMBL" id="BPWL01000005">
    <property type="protein sequence ID" value="GJJ10305.1"/>
    <property type="molecule type" value="Genomic_DNA"/>
</dbReference>
<gene>
    <name evidence="2" type="ORF">Clacol_004531</name>
</gene>
<sequence>MNTSIQMTSDELAQSASEATIQMETYMAASGNLPGIFVSPTPNPKEIMMPQTSLCNGLQFFSDAIETLPFIGVQGLISIRTLALCQGYWPMAVALSTTFLAALILDIYVVIIDRCDSQPFVLIVTVTQLVVDYNSPIAGSDVAAFQNALLPLRLSVILICEFTLDLRRRNTTTGSLPNPSALELPDLNLSSQGNPGRSIKSVLGRLQEMIIADMEESDTVDIDVPVQGDSSDPETA</sequence>
<dbReference type="Proteomes" id="UP001050691">
    <property type="component" value="Unassembled WGS sequence"/>
</dbReference>
<dbReference type="AlphaFoldDB" id="A0AAV5A7R5"/>
<keyword evidence="1" id="KW-0472">Membrane</keyword>
<protein>
    <submittedName>
        <fullName evidence="2">Uncharacterized protein</fullName>
    </submittedName>
</protein>
<comment type="caution">
    <text evidence="2">The sequence shown here is derived from an EMBL/GenBank/DDBJ whole genome shotgun (WGS) entry which is preliminary data.</text>
</comment>
<organism evidence="2 3">
    <name type="scientific">Clathrus columnatus</name>
    <dbReference type="NCBI Taxonomy" id="1419009"/>
    <lineage>
        <taxon>Eukaryota</taxon>
        <taxon>Fungi</taxon>
        <taxon>Dikarya</taxon>
        <taxon>Basidiomycota</taxon>
        <taxon>Agaricomycotina</taxon>
        <taxon>Agaricomycetes</taxon>
        <taxon>Phallomycetidae</taxon>
        <taxon>Phallales</taxon>
        <taxon>Clathraceae</taxon>
        <taxon>Clathrus</taxon>
    </lineage>
</organism>
<name>A0AAV5A7R5_9AGAM</name>
<feature type="transmembrane region" description="Helical" evidence="1">
    <location>
        <begin position="88"/>
        <end position="111"/>
    </location>
</feature>
<keyword evidence="3" id="KW-1185">Reference proteome</keyword>
<evidence type="ECO:0000313" key="2">
    <source>
        <dbReference type="EMBL" id="GJJ10305.1"/>
    </source>
</evidence>
<keyword evidence="1" id="KW-1133">Transmembrane helix</keyword>
<evidence type="ECO:0000313" key="3">
    <source>
        <dbReference type="Proteomes" id="UP001050691"/>
    </source>
</evidence>